<feature type="non-terminal residue" evidence="2">
    <location>
        <position position="1"/>
    </location>
</feature>
<evidence type="ECO:0000313" key="2">
    <source>
        <dbReference type="EMBL" id="KKK93636.1"/>
    </source>
</evidence>
<sequence length="74" mass="8480">NYHTEHHMYAAVPFYNLRKLHKTIAFDTPELLKGFLTGIKRIMAIKKQQKQDPDYCFMPAFPSSASPPRVTAGN</sequence>
<dbReference type="Pfam" id="PF00487">
    <property type="entry name" value="FA_desaturase"/>
    <property type="match status" value="1"/>
</dbReference>
<reference evidence="2" key="1">
    <citation type="journal article" date="2015" name="Nature">
        <title>Complex archaea that bridge the gap between prokaryotes and eukaryotes.</title>
        <authorList>
            <person name="Spang A."/>
            <person name="Saw J.H."/>
            <person name="Jorgensen S.L."/>
            <person name="Zaremba-Niedzwiedzka K."/>
            <person name="Martijn J."/>
            <person name="Lind A.E."/>
            <person name="van Eijk R."/>
            <person name="Schleper C."/>
            <person name="Guy L."/>
            <person name="Ettema T.J."/>
        </authorList>
    </citation>
    <scope>NUCLEOTIDE SEQUENCE</scope>
</reference>
<feature type="domain" description="Fatty acid desaturase" evidence="1">
    <location>
        <begin position="1"/>
        <end position="25"/>
    </location>
</feature>
<dbReference type="InterPro" id="IPR005804">
    <property type="entry name" value="FA_desaturase_dom"/>
</dbReference>
<organism evidence="2">
    <name type="scientific">marine sediment metagenome</name>
    <dbReference type="NCBI Taxonomy" id="412755"/>
    <lineage>
        <taxon>unclassified sequences</taxon>
        <taxon>metagenomes</taxon>
        <taxon>ecological metagenomes</taxon>
    </lineage>
</organism>
<gene>
    <name evidence="2" type="ORF">LCGC14_2690880</name>
</gene>
<protein>
    <recommendedName>
        <fullName evidence="1">Fatty acid desaturase domain-containing protein</fullName>
    </recommendedName>
</protein>
<proteinExistence type="predicted"/>
<comment type="caution">
    <text evidence="2">The sequence shown here is derived from an EMBL/GenBank/DDBJ whole genome shotgun (WGS) entry which is preliminary data.</text>
</comment>
<dbReference type="EMBL" id="LAZR01047689">
    <property type="protein sequence ID" value="KKK93636.1"/>
    <property type="molecule type" value="Genomic_DNA"/>
</dbReference>
<dbReference type="AlphaFoldDB" id="A0A0F9CAB4"/>
<accession>A0A0F9CAB4</accession>
<evidence type="ECO:0000259" key="1">
    <source>
        <dbReference type="Pfam" id="PF00487"/>
    </source>
</evidence>
<dbReference type="GO" id="GO:0006629">
    <property type="term" value="P:lipid metabolic process"/>
    <property type="evidence" value="ECO:0007669"/>
    <property type="project" value="InterPro"/>
</dbReference>
<name>A0A0F9CAB4_9ZZZZ</name>